<evidence type="ECO:0000256" key="1">
    <source>
        <dbReference type="ARBA" id="ARBA00006464"/>
    </source>
</evidence>
<comment type="similarity">
    <text evidence="1">Belongs to the bacterial sugar transferase family.</text>
</comment>
<feature type="transmembrane region" description="Helical" evidence="2">
    <location>
        <begin position="6"/>
        <end position="29"/>
    </location>
</feature>
<name>A0A806J4X9_GLAPU</name>
<dbReference type="AlphaFoldDB" id="A0A806J4X9"/>
<keyword evidence="4" id="KW-0808">Transferase</keyword>
<evidence type="ECO:0000313" key="4">
    <source>
        <dbReference type="EMBL" id="AGO16544.1"/>
    </source>
</evidence>
<organism evidence="4 5">
    <name type="scientific">Glaesserella parasuis ZJ0906</name>
    <dbReference type="NCBI Taxonomy" id="1322346"/>
    <lineage>
        <taxon>Bacteria</taxon>
        <taxon>Pseudomonadati</taxon>
        <taxon>Pseudomonadota</taxon>
        <taxon>Gammaproteobacteria</taxon>
        <taxon>Pasteurellales</taxon>
        <taxon>Pasteurellaceae</taxon>
        <taxon>Glaesserella</taxon>
    </lineage>
</organism>
<evidence type="ECO:0000313" key="5">
    <source>
        <dbReference type="Proteomes" id="UP000014672"/>
    </source>
</evidence>
<dbReference type="KEGG" id="hpaz:K756_06880"/>
<keyword evidence="2" id="KW-0472">Membrane</keyword>
<dbReference type="PANTHER" id="PTHR30576:SF20">
    <property type="entry name" value="QUINOVOSAMINEPHOSPHOTRANSFERAE-RELATED"/>
    <property type="match status" value="1"/>
</dbReference>
<dbReference type="Pfam" id="PF02397">
    <property type="entry name" value="Bac_transf"/>
    <property type="match status" value="1"/>
</dbReference>
<keyword evidence="2" id="KW-0812">Transmembrane</keyword>
<dbReference type="PANTHER" id="PTHR30576">
    <property type="entry name" value="COLANIC BIOSYNTHESIS UDP-GLUCOSE LIPID CARRIER TRANSFERASE"/>
    <property type="match status" value="1"/>
</dbReference>
<sequence length="197" mass="22698">MLKRVFDIFFSGLGLVALFPVFVVIAIWIKKDSDGEVFFRQVRVGLNGQLFKIHKFRTMAANTEKQSSLTIGDDKRITNAGKVLRKYKLDELPQLIDVFIGKMSLVGPRPEIPEFMNLYSEQDRIKILSVKPGITDSASIEMVDESEILGKYDNPRQAYIDIIMPMKAKYYIDYVNNHNIWGDFVLILRTFLKIVSR</sequence>
<proteinExistence type="inferred from homology"/>
<reference evidence="4 5" key="1">
    <citation type="journal article" date="2013" name="PLoS ONE">
        <title>Complete Genome Analysis of a Haemophilus parasuis Serovar 12 Strain from China.</title>
        <authorList>
            <person name="Li Y."/>
            <person name="Kwok A.H."/>
            <person name="Jiang J."/>
            <person name="Zou Y."/>
            <person name="Zheng F."/>
            <person name="Chen P."/>
            <person name="Hou C."/>
            <person name="Leung F.C."/>
            <person name="Jiang P."/>
        </authorList>
    </citation>
    <scope>NUCLEOTIDE SEQUENCE [LARGE SCALE GENOMIC DNA]</scope>
    <source>
        <strain evidence="4 5">ZJ0906</strain>
    </source>
</reference>
<dbReference type="Proteomes" id="UP000014672">
    <property type="component" value="Chromosome"/>
</dbReference>
<evidence type="ECO:0000256" key="2">
    <source>
        <dbReference type="SAM" id="Phobius"/>
    </source>
</evidence>
<dbReference type="InterPro" id="IPR003362">
    <property type="entry name" value="Bact_transf"/>
</dbReference>
<evidence type="ECO:0000259" key="3">
    <source>
        <dbReference type="Pfam" id="PF02397"/>
    </source>
</evidence>
<protein>
    <submittedName>
        <fullName evidence="4">Putative glycosyltransferase/lipopolysaccharide biosynthesis protein</fullName>
    </submittedName>
</protein>
<gene>
    <name evidence="4" type="ORF">K756_06880</name>
</gene>
<dbReference type="EMBL" id="CP005384">
    <property type="protein sequence ID" value="AGO16544.1"/>
    <property type="molecule type" value="Genomic_DNA"/>
</dbReference>
<dbReference type="GO" id="GO:0016780">
    <property type="term" value="F:phosphotransferase activity, for other substituted phosphate groups"/>
    <property type="evidence" value="ECO:0007669"/>
    <property type="project" value="TreeGrafter"/>
</dbReference>
<keyword evidence="2" id="KW-1133">Transmembrane helix</keyword>
<accession>A0A806J4X9</accession>
<feature type="domain" description="Bacterial sugar transferase" evidence="3">
    <location>
        <begin position="3"/>
        <end position="195"/>
    </location>
</feature>